<feature type="signal peptide" evidence="3">
    <location>
        <begin position="1"/>
        <end position="29"/>
    </location>
</feature>
<feature type="domain" description="Bacterial repeat" evidence="4">
    <location>
        <begin position="314"/>
        <end position="369"/>
    </location>
</feature>
<accession>A0A8I0DUK1</accession>
<evidence type="ECO:0000259" key="4">
    <source>
        <dbReference type="Pfam" id="PF18998"/>
    </source>
</evidence>
<comment type="caution">
    <text evidence="5">The sequence shown here is derived from an EMBL/GenBank/DDBJ whole genome shotgun (WGS) entry which is preliminary data.</text>
</comment>
<protein>
    <recommendedName>
        <fullName evidence="4">Bacterial repeat domain-containing protein</fullName>
    </recommendedName>
</protein>
<evidence type="ECO:0000313" key="5">
    <source>
        <dbReference type="EMBL" id="MBC5662171.1"/>
    </source>
</evidence>
<keyword evidence="2" id="KW-1133">Transmembrane helix</keyword>
<feature type="compositionally biased region" description="Low complexity" evidence="1">
    <location>
        <begin position="577"/>
        <end position="587"/>
    </location>
</feature>
<keyword evidence="3" id="KW-0732">Signal</keyword>
<feature type="region of interest" description="Disordered" evidence="1">
    <location>
        <begin position="517"/>
        <end position="604"/>
    </location>
</feature>
<gene>
    <name evidence="5" type="ORF">H8S09_04565</name>
</gene>
<feature type="transmembrane region" description="Helical" evidence="2">
    <location>
        <begin position="607"/>
        <end position="627"/>
    </location>
</feature>
<feature type="compositionally biased region" description="Acidic residues" evidence="1">
    <location>
        <begin position="541"/>
        <end position="550"/>
    </location>
</feature>
<organism evidence="5 6">
    <name type="scientific">Coprococcus hominis</name>
    <name type="common">ex Liu et al. 2022</name>
    <dbReference type="NCBI Taxonomy" id="2763039"/>
    <lineage>
        <taxon>Bacteria</taxon>
        <taxon>Bacillati</taxon>
        <taxon>Bacillota</taxon>
        <taxon>Clostridia</taxon>
        <taxon>Lachnospirales</taxon>
        <taxon>Lachnospiraceae</taxon>
        <taxon>Coprococcus</taxon>
    </lineage>
</organism>
<sequence>MRKKLGIFLSLWLCISMIWLPFASTQVRAAETNMATLNFIGASIENGKATFAVDDAYKVRLTLCTRDIVMDSYTNCPINGNNMQIDLSDKEYYLKATTVLDVSSPDDLLGISSVKLQLYINDESYDISSNPYVKLDTNRFSGNLNFRIEKVSTPPNPGYPDDIQIMGTYDGFGMEIYLNSEKIGAESSHIQGTGKGYASGEIYNLLRIQLAFGDGDIGTVTVNGKTITLPEGTKDTVEFTIAPASEYVIEVIKKPTIIPRTIIWAKDKTGNNGLKDYELLKNGTLEILEIKNPDGTSIGLDGVKQDTNYGWASVIPGSEIILRAVPEYGYQLESITINGQSLTPLSDASTFSYTMPDENVHISSIFTKAEDQVELKTDKVKRALIQLAENEITSGNSRLTIKDAVLTQQQLEAFKKAAGDYQITGYFDIKLAQILYKNTAANLWVNNIETLKKTAKVSLQIEADWESENSELAVIHEKKDGTYEIIPASFDVATKMVMFQTDGFSNYAIAYKKVETTTEDQTGATTEDPSEDTTGDVTEASTEETTEPETETTTGETTEVTTEDSSEATTTDRTEDGTGSTTQSGDGDTTEVKKDDKTASPKTGDDMNLAVLYILLAVSGMGCLYTIRKR</sequence>
<dbReference type="RefSeq" id="WP_186847443.1">
    <property type="nucleotide sequence ID" value="NZ_JACOOX010000002.1"/>
</dbReference>
<feature type="chain" id="PRO_5034157254" description="Bacterial repeat domain-containing protein" evidence="3">
    <location>
        <begin position="30"/>
        <end position="630"/>
    </location>
</feature>
<keyword evidence="2" id="KW-0472">Membrane</keyword>
<name>A0A8I0DUK1_9FIRM</name>
<dbReference type="InterPro" id="IPR044060">
    <property type="entry name" value="Bacterial_rp_domain"/>
</dbReference>
<evidence type="ECO:0000256" key="1">
    <source>
        <dbReference type="SAM" id="MobiDB-lite"/>
    </source>
</evidence>
<proteinExistence type="predicted"/>
<evidence type="ECO:0000256" key="2">
    <source>
        <dbReference type="SAM" id="Phobius"/>
    </source>
</evidence>
<evidence type="ECO:0000256" key="3">
    <source>
        <dbReference type="SAM" id="SignalP"/>
    </source>
</evidence>
<keyword evidence="6" id="KW-1185">Reference proteome</keyword>
<reference evidence="5 6" key="1">
    <citation type="submission" date="2020-08" db="EMBL/GenBank/DDBJ databases">
        <title>Genome public.</title>
        <authorList>
            <person name="Liu C."/>
            <person name="Sun Q."/>
        </authorList>
    </citation>
    <scope>NUCLEOTIDE SEQUENCE [LARGE SCALE GENOMIC DNA]</scope>
    <source>
        <strain evidence="5 6">NSJ-10</strain>
    </source>
</reference>
<evidence type="ECO:0000313" key="6">
    <source>
        <dbReference type="Proteomes" id="UP000615234"/>
    </source>
</evidence>
<feature type="compositionally biased region" description="Low complexity" evidence="1">
    <location>
        <begin position="551"/>
        <end position="560"/>
    </location>
</feature>
<dbReference type="AlphaFoldDB" id="A0A8I0DUK1"/>
<keyword evidence="2" id="KW-0812">Transmembrane</keyword>
<dbReference type="Pfam" id="PF18998">
    <property type="entry name" value="Flg_new_2"/>
    <property type="match status" value="1"/>
</dbReference>
<dbReference type="EMBL" id="JACOOX010000002">
    <property type="protein sequence ID" value="MBC5662171.1"/>
    <property type="molecule type" value="Genomic_DNA"/>
</dbReference>
<dbReference type="Proteomes" id="UP000615234">
    <property type="component" value="Unassembled WGS sequence"/>
</dbReference>
<feature type="compositionally biased region" description="Basic and acidic residues" evidence="1">
    <location>
        <begin position="590"/>
        <end position="604"/>
    </location>
</feature>